<comment type="caution">
    <text evidence="1">The sequence shown here is derived from an EMBL/GenBank/DDBJ whole genome shotgun (WGS) entry which is preliminary data.</text>
</comment>
<evidence type="ECO:0000313" key="1">
    <source>
        <dbReference type="EMBL" id="CAK8672501.1"/>
    </source>
</evidence>
<name>A0ABP0F0W0_CLALP</name>
<organism evidence="1 2">
    <name type="scientific">Clavelina lepadiformis</name>
    <name type="common">Light-bulb sea squirt</name>
    <name type="synonym">Ascidia lepadiformis</name>
    <dbReference type="NCBI Taxonomy" id="159417"/>
    <lineage>
        <taxon>Eukaryota</taxon>
        <taxon>Metazoa</taxon>
        <taxon>Chordata</taxon>
        <taxon>Tunicata</taxon>
        <taxon>Ascidiacea</taxon>
        <taxon>Aplousobranchia</taxon>
        <taxon>Clavelinidae</taxon>
        <taxon>Clavelina</taxon>
    </lineage>
</organism>
<dbReference type="EMBL" id="CAWYQH010000001">
    <property type="protein sequence ID" value="CAK8672501.1"/>
    <property type="molecule type" value="Genomic_DNA"/>
</dbReference>
<reference evidence="1 2" key="1">
    <citation type="submission" date="2024-02" db="EMBL/GenBank/DDBJ databases">
        <authorList>
            <person name="Daric V."/>
            <person name="Darras S."/>
        </authorList>
    </citation>
    <scope>NUCLEOTIDE SEQUENCE [LARGE SCALE GENOMIC DNA]</scope>
</reference>
<accession>A0ABP0F0W0</accession>
<keyword evidence="2" id="KW-1185">Reference proteome</keyword>
<gene>
    <name evidence="1" type="ORF">CVLEPA_LOCUS1445</name>
</gene>
<evidence type="ECO:0000313" key="2">
    <source>
        <dbReference type="Proteomes" id="UP001642483"/>
    </source>
</evidence>
<protein>
    <submittedName>
        <fullName evidence="1">Uncharacterized protein</fullName>
    </submittedName>
</protein>
<dbReference type="Proteomes" id="UP001642483">
    <property type="component" value="Unassembled WGS sequence"/>
</dbReference>
<proteinExistence type="predicted"/>
<sequence length="186" mass="21789">MGEFALDSLFDEIVQHAQDYLGTCHDSFMCYIDLHAESSWDMILDTYNRDLHKEMHDAYLQVFCPTRFSLSCCHSKEFPAVAYAINTLSLNEFSHLLDFIGQNISAYNSAIIKLCIFLQPQNWKYCLYLPKERINQVIADEYLLQRKRGIIDTFLASQIRKNQRMHNIDAANAYITITRFLVQRNE</sequence>